<dbReference type="RefSeq" id="WP_119955331.1">
    <property type="nucleotide sequence ID" value="NZ_QYUR01000006.1"/>
</dbReference>
<dbReference type="InterPro" id="IPR002641">
    <property type="entry name" value="PNPLA_dom"/>
</dbReference>
<dbReference type="AlphaFoldDB" id="A0A418XB27"/>
<evidence type="ECO:0000256" key="2">
    <source>
        <dbReference type="ARBA" id="ARBA00022963"/>
    </source>
</evidence>
<organism evidence="6 7">
    <name type="scientific">Pseudomonas cavernicola</name>
    <dbReference type="NCBI Taxonomy" id="2320866"/>
    <lineage>
        <taxon>Bacteria</taxon>
        <taxon>Pseudomonadati</taxon>
        <taxon>Pseudomonadota</taxon>
        <taxon>Gammaproteobacteria</taxon>
        <taxon>Pseudomonadales</taxon>
        <taxon>Pseudomonadaceae</taxon>
        <taxon>Pseudomonas</taxon>
    </lineage>
</organism>
<dbReference type="InterPro" id="IPR050301">
    <property type="entry name" value="NTE"/>
</dbReference>
<evidence type="ECO:0000259" key="5">
    <source>
        <dbReference type="PROSITE" id="PS51635"/>
    </source>
</evidence>
<dbReference type="InterPro" id="IPR016035">
    <property type="entry name" value="Acyl_Trfase/lysoPLipase"/>
</dbReference>
<gene>
    <name evidence="6" type="ORF">D3879_16305</name>
</gene>
<protein>
    <submittedName>
        <fullName evidence="6">Alpha/beta hydrolase</fullName>
    </submittedName>
</protein>
<evidence type="ECO:0000313" key="7">
    <source>
        <dbReference type="Proteomes" id="UP000284021"/>
    </source>
</evidence>
<accession>A0A418XB27</accession>
<keyword evidence="2 4" id="KW-0442">Lipid degradation</keyword>
<dbReference type="Proteomes" id="UP000284021">
    <property type="component" value="Unassembled WGS sequence"/>
</dbReference>
<keyword evidence="3 4" id="KW-0443">Lipid metabolism</keyword>
<evidence type="ECO:0000256" key="3">
    <source>
        <dbReference type="ARBA" id="ARBA00023098"/>
    </source>
</evidence>
<dbReference type="PANTHER" id="PTHR14226:SF76">
    <property type="entry name" value="NTE FAMILY PROTEIN RSSA"/>
    <property type="match status" value="1"/>
</dbReference>
<feature type="domain" description="PNPLA" evidence="5">
    <location>
        <begin position="7"/>
        <end position="166"/>
    </location>
</feature>
<dbReference type="PROSITE" id="PS51635">
    <property type="entry name" value="PNPLA"/>
    <property type="match status" value="1"/>
</dbReference>
<dbReference type="Gene3D" id="3.40.1090.10">
    <property type="entry name" value="Cytosolic phospholipase A2 catalytic domain"/>
    <property type="match status" value="1"/>
</dbReference>
<dbReference type="SUPFAM" id="SSF52151">
    <property type="entry name" value="FabD/lysophospholipase-like"/>
    <property type="match status" value="1"/>
</dbReference>
<feature type="active site" description="Nucleophile" evidence="4">
    <location>
        <position position="40"/>
    </location>
</feature>
<keyword evidence="7" id="KW-1185">Reference proteome</keyword>
<evidence type="ECO:0000256" key="1">
    <source>
        <dbReference type="ARBA" id="ARBA00022801"/>
    </source>
</evidence>
<comment type="caution">
    <text evidence="4">Lacks conserved residue(s) required for the propagation of feature annotation.</text>
</comment>
<keyword evidence="1 4" id="KW-0378">Hydrolase</keyword>
<dbReference type="OrthoDB" id="5290098at2"/>
<proteinExistence type="predicted"/>
<dbReference type="EMBL" id="QYUR01000006">
    <property type="protein sequence ID" value="RJG09637.1"/>
    <property type="molecule type" value="Genomic_DNA"/>
</dbReference>
<reference evidence="6 7" key="1">
    <citation type="submission" date="2018-09" db="EMBL/GenBank/DDBJ databases">
        <authorList>
            <person name="Zhu H."/>
        </authorList>
    </citation>
    <scope>NUCLEOTIDE SEQUENCE [LARGE SCALE GENOMIC DNA]</scope>
    <source>
        <strain evidence="6 7">K1S02-6</strain>
    </source>
</reference>
<feature type="active site" description="Proton acceptor" evidence="4">
    <location>
        <position position="153"/>
    </location>
</feature>
<feature type="short sequence motif" description="GXSXG" evidence="4">
    <location>
        <begin position="38"/>
        <end position="42"/>
    </location>
</feature>
<evidence type="ECO:0000313" key="6">
    <source>
        <dbReference type="EMBL" id="RJG09637.1"/>
    </source>
</evidence>
<dbReference type="GO" id="GO:0016787">
    <property type="term" value="F:hydrolase activity"/>
    <property type="evidence" value="ECO:0007669"/>
    <property type="project" value="UniProtKB-UniRule"/>
</dbReference>
<dbReference type="PANTHER" id="PTHR14226">
    <property type="entry name" value="NEUROPATHY TARGET ESTERASE/SWISS CHEESE D.MELANOGASTER"/>
    <property type="match status" value="1"/>
</dbReference>
<dbReference type="Pfam" id="PF01734">
    <property type="entry name" value="Patatin"/>
    <property type="match status" value="1"/>
</dbReference>
<comment type="caution">
    <text evidence="6">The sequence shown here is derived from an EMBL/GenBank/DDBJ whole genome shotgun (WGS) entry which is preliminary data.</text>
</comment>
<dbReference type="GO" id="GO:0016042">
    <property type="term" value="P:lipid catabolic process"/>
    <property type="evidence" value="ECO:0007669"/>
    <property type="project" value="UniProtKB-UniRule"/>
</dbReference>
<evidence type="ECO:0000256" key="4">
    <source>
        <dbReference type="PROSITE-ProRule" id="PRU01161"/>
    </source>
</evidence>
<name>A0A418XB27_9PSED</name>
<sequence>MSKRVALVLGSGGARGYAHIGAIEELERRGYDIACIAGCSMGAVIGGIYATGKLKEYREWIESLDYLDVLRLLDVSFRLGAIRGEKVFGKIREIVGEIDIEDLRIPYTAVATDLTNQQEIWFQEGCLHQAMRASAAIPSLFTPVIQGKRMLVDGSLLNPLPIVPVVSSHCDLIIAVNLNSTNQKQYHLPVIERPPAIKSRIDLLMGSLGARLPFLRKAEGNGEELVLQEEQALPASTASHNPWLGEPSAAQVQVNGTPKSASGSRVAETGGPASLLELVNQSFEVMQTSLAQYKIAGYPPDILINVPRRVCRFFEFYKAPELIELGRQITSDTLDKYEADY</sequence>